<organism evidence="1 2">
    <name type="scientific">Melia azedarach</name>
    <name type="common">Chinaberry tree</name>
    <dbReference type="NCBI Taxonomy" id="155640"/>
    <lineage>
        <taxon>Eukaryota</taxon>
        <taxon>Viridiplantae</taxon>
        <taxon>Streptophyta</taxon>
        <taxon>Embryophyta</taxon>
        <taxon>Tracheophyta</taxon>
        <taxon>Spermatophyta</taxon>
        <taxon>Magnoliopsida</taxon>
        <taxon>eudicotyledons</taxon>
        <taxon>Gunneridae</taxon>
        <taxon>Pentapetalae</taxon>
        <taxon>rosids</taxon>
        <taxon>malvids</taxon>
        <taxon>Sapindales</taxon>
        <taxon>Meliaceae</taxon>
        <taxon>Melia</taxon>
    </lineage>
</organism>
<gene>
    <name evidence="1" type="ORF">OWV82_009788</name>
</gene>
<reference evidence="1 2" key="1">
    <citation type="journal article" date="2023" name="Science">
        <title>Complex scaffold remodeling in plant triterpene biosynthesis.</title>
        <authorList>
            <person name="De La Pena R."/>
            <person name="Hodgson H."/>
            <person name="Liu J.C."/>
            <person name="Stephenson M.J."/>
            <person name="Martin A.C."/>
            <person name="Owen C."/>
            <person name="Harkess A."/>
            <person name="Leebens-Mack J."/>
            <person name="Jimenez L.E."/>
            <person name="Osbourn A."/>
            <person name="Sattely E.S."/>
        </authorList>
    </citation>
    <scope>NUCLEOTIDE SEQUENCE [LARGE SCALE GENOMIC DNA]</scope>
    <source>
        <strain evidence="2">cv. JPN11</strain>
        <tissue evidence="1">Leaf</tissue>
    </source>
</reference>
<accession>A0ACC1Y2X7</accession>
<evidence type="ECO:0000313" key="1">
    <source>
        <dbReference type="EMBL" id="KAJ4718060.1"/>
    </source>
</evidence>
<comment type="caution">
    <text evidence="1">The sequence shown here is derived from an EMBL/GenBank/DDBJ whole genome shotgun (WGS) entry which is preliminary data.</text>
</comment>
<proteinExistence type="predicted"/>
<dbReference type="EMBL" id="CM051398">
    <property type="protein sequence ID" value="KAJ4718060.1"/>
    <property type="molecule type" value="Genomic_DNA"/>
</dbReference>
<sequence>MANINLCCSIEMEPKTLSEVQLNHAREVAAYVVQELEPKEASIIFIKGLEPVEVDRDKEEKAQDFLKPVESNAVVNVQKTTTIEKPCQCSLIKVNNVVAPPDDEINLKGPLSAPF</sequence>
<dbReference type="Proteomes" id="UP001164539">
    <property type="component" value="Chromosome 5"/>
</dbReference>
<keyword evidence="1" id="KW-0413">Isomerase</keyword>
<name>A0ACC1Y2X7_MELAZ</name>
<evidence type="ECO:0000313" key="2">
    <source>
        <dbReference type="Proteomes" id="UP001164539"/>
    </source>
</evidence>
<keyword evidence="2" id="KW-1185">Reference proteome</keyword>
<protein>
    <submittedName>
        <fullName evidence="1">Mannose-6-phosphate isomerase</fullName>
    </submittedName>
</protein>